<protein>
    <submittedName>
        <fullName evidence="10">MFS transporter</fullName>
    </submittedName>
</protein>
<evidence type="ECO:0000256" key="7">
    <source>
        <dbReference type="SAM" id="MobiDB-lite"/>
    </source>
</evidence>
<evidence type="ECO:0000259" key="9">
    <source>
        <dbReference type="PROSITE" id="PS50850"/>
    </source>
</evidence>
<dbReference type="AlphaFoldDB" id="A0A5J6V3P8"/>
<feature type="region of interest" description="Disordered" evidence="7">
    <location>
        <begin position="194"/>
        <end position="224"/>
    </location>
</feature>
<accession>A0A5J6V3P8</accession>
<dbReference type="Gene3D" id="1.20.1250.20">
    <property type="entry name" value="MFS general substrate transporter like domains"/>
    <property type="match status" value="2"/>
</dbReference>
<keyword evidence="2" id="KW-0813">Transport</keyword>
<evidence type="ECO:0000256" key="2">
    <source>
        <dbReference type="ARBA" id="ARBA00022448"/>
    </source>
</evidence>
<feature type="transmembrane region" description="Helical" evidence="8">
    <location>
        <begin position="164"/>
        <end position="183"/>
    </location>
</feature>
<feature type="transmembrane region" description="Helical" evidence="8">
    <location>
        <begin position="328"/>
        <end position="351"/>
    </location>
</feature>
<keyword evidence="5 8" id="KW-1133">Transmembrane helix</keyword>
<feature type="transmembrane region" description="Helical" evidence="8">
    <location>
        <begin position="138"/>
        <end position="158"/>
    </location>
</feature>
<dbReference type="InterPro" id="IPR011701">
    <property type="entry name" value="MFS"/>
</dbReference>
<gene>
    <name evidence="10" type="ORF">FY030_05955</name>
</gene>
<proteinExistence type="predicted"/>
<evidence type="ECO:0000256" key="3">
    <source>
        <dbReference type="ARBA" id="ARBA00022475"/>
    </source>
</evidence>
<keyword evidence="3" id="KW-1003">Cell membrane</keyword>
<feature type="domain" description="Major facilitator superfamily (MFS) profile" evidence="9">
    <location>
        <begin position="1"/>
        <end position="189"/>
    </location>
</feature>
<feature type="compositionally biased region" description="Basic and acidic residues" evidence="7">
    <location>
        <begin position="202"/>
        <end position="211"/>
    </location>
</feature>
<evidence type="ECO:0000313" key="11">
    <source>
        <dbReference type="Proteomes" id="UP000326546"/>
    </source>
</evidence>
<dbReference type="Pfam" id="PF07690">
    <property type="entry name" value="MFS_1"/>
    <property type="match status" value="2"/>
</dbReference>
<dbReference type="InterPro" id="IPR050171">
    <property type="entry name" value="MFS_Transporters"/>
</dbReference>
<sequence>MYRRLLWPVLAPSVLFGVAAGATVPVSVLAAMDLGASAALAALIVAIVGAFSLATTVPAGMLIDRVGDRRAMLLATGAAAVVTAVTVGSLVWAGPGALALFMASTFLRAPAVNVWSLARQAYVAERVPTREVGRAMTALGGTMRIGALAGPLMGGLLLLVLPLWSVYVLSVGCSLLALAILYAPRLGGRHEEGFDASGRRNAVPDRADGARADSGPSAAADRSEGGRTRVRLDVRWDAVVLAGVAISTLAMARVAQAVLIQLWGTHVGLTAAQISLAIATGAAVEILLMFPAGYLKDRLGRSPVLVACLLVYGCGFLVLPLADTWWGVVGAVGVMSVGNGLGAGINMTIGADLSPPVGRGRFLGIWALFSNVGVLGGPGLVSLLLVVASTQAAVLAVGGLALSGAAWMAAWSRRIGLPRGL</sequence>
<keyword evidence="4 8" id="KW-0812">Transmembrane</keyword>
<evidence type="ECO:0000256" key="5">
    <source>
        <dbReference type="ARBA" id="ARBA00022989"/>
    </source>
</evidence>
<feature type="domain" description="Major facilitator superfamily (MFS) profile" evidence="9">
    <location>
        <begin position="231"/>
        <end position="421"/>
    </location>
</feature>
<name>A0A5J6V3P8_9MICO</name>
<dbReference type="EMBL" id="CP044427">
    <property type="protein sequence ID" value="QFG68318.1"/>
    <property type="molecule type" value="Genomic_DNA"/>
</dbReference>
<feature type="transmembrane region" description="Helical" evidence="8">
    <location>
        <begin position="238"/>
        <end position="263"/>
    </location>
</feature>
<organism evidence="10 11">
    <name type="scientific">Ornithinimicrobium pratense</name>
    <dbReference type="NCBI Taxonomy" id="2593973"/>
    <lineage>
        <taxon>Bacteria</taxon>
        <taxon>Bacillati</taxon>
        <taxon>Actinomycetota</taxon>
        <taxon>Actinomycetes</taxon>
        <taxon>Micrococcales</taxon>
        <taxon>Ornithinimicrobiaceae</taxon>
        <taxon>Ornithinimicrobium</taxon>
    </lineage>
</organism>
<dbReference type="GO" id="GO:0005886">
    <property type="term" value="C:plasma membrane"/>
    <property type="evidence" value="ECO:0007669"/>
    <property type="project" value="UniProtKB-SubCell"/>
</dbReference>
<keyword evidence="11" id="KW-1185">Reference proteome</keyword>
<feature type="transmembrane region" description="Helical" evidence="8">
    <location>
        <begin position="392"/>
        <end position="411"/>
    </location>
</feature>
<dbReference type="GO" id="GO:0022857">
    <property type="term" value="F:transmembrane transporter activity"/>
    <property type="evidence" value="ECO:0007669"/>
    <property type="project" value="InterPro"/>
</dbReference>
<feature type="transmembrane region" description="Helical" evidence="8">
    <location>
        <begin position="37"/>
        <end position="59"/>
    </location>
</feature>
<dbReference type="OrthoDB" id="3285241at2"/>
<dbReference type="InterPro" id="IPR036259">
    <property type="entry name" value="MFS_trans_sf"/>
</dbReference>
<keyword evidence="6 8" id="KW-0472">Membrane</keyword>
<reference evidence="10 11" key="1">
    <citation type="submission" date="2019-09" db="EMBL/GenBank/DDBJ databases">
        <title>Serinicoccus pratensis sp. nov., isolated from meadow soil.</title>
        <authorList>
            <person name="Zhang W."/>
        </authorList>
    </citation>
    <scope>NUCLEOTIDE SEQUENCE [LARGE SCALE GENOMIC DNA]</scope>
    <source>
        <strain evidence="10 11">W204</strain>
    </source>
</reference>
<dbReference type="PANTHER" id="PTHR23517">
    <property type="entry name" value="RESISTANCE PROTEIN MDTM, PUTATIVE-RELATED-RELATED"/>
    <property type="match status" value="1"/>
</dbReference>
<dbReference type="InterPro" id="IPR020846">
    <property type="entry name" value="MFS_dom"/>
</dbReference>
<feature type="transmembrane region" description="Helical" evidence="8">
    <location>
        <begin position="269"/>
        <end position="290"/>
    </location>
</feature>
<evidence type="ECO:0000256" key="4">
    <source>
        <dbReference type="ARBA" id="ARBA00022692"/>
    </source>
</evidence>
<dbReference type="SUPFAM" id="SSF103473">
    <property type="entry name" value="MFS general substrate transporter"/>
    <property type="match status" value="1"/>
</dbReference>
<feature type="transmembrane region" description="Helical" evidence="8">
    <location>
        <begin position="363"/>
        <end position="386"/>
    </location>
</feature>
<dbReference type="PROSITE" id="PS50850">
    <property type="entry name" value="MFS"/>
    <property type="match status" value="2"/>
</dbReference>
<feature type="transmembrane region" description="Helical" evidence="8">
    <location>
        <begin position="71"/>
        <end position="92"/>
    </location>
</feature>
<dbReference type="PANTHER" id="PTHR23517:SF3">
    <property type="entry name" value="INTEGRAL MEMBRANE TRANSPORT PROTEIN"/>
    <property type="match status" value="1"/>
</dbReference>
<dbReference type="RefSeq" id="WP_158060706.1">
    <property type="nucleotide sequence ID" value="NZ_CP044427.1"/>
</dbReference>
<evidence type="ECO:0000256" key="6">
    <source>
        <dbReference type="ARBA" id="ARBA00023136"/>
    </source>
</evidence>
<feature type="transmembrane region" description="Helical" evidence="8">
    <location>
        <begin position="302"/>
        <end position="322"/>
    </location>
</feature>
<evidence type="ECO:0000313" key="10">
    <source>
        <dbReference type="EMBL" id="QFG68318.1"/>
    </source>
</evidence>
<evidence type="ECO:0000256" key="8">
    <source>
        <dbReference type="SAM" id="Phobius"/>
    </source>
</evidence>
<evidence type="ECO:0000256" key="1">
    <source>
        <dbReference type="ARBA" id="ARBA00004651"/>
    </source>
</evidence>
<dbReference type="KEGG" id="serw:FY030_05955"/>
<comment type="subcellular location">
    <subcellularLocation>
        <location evidence="1">Cell membrane</location>
        <topology evidence="1">Multi-pass membrane protein</topology>
    </subcellularLocation>
</comment>
<dbReference type="Proteomes" id="UP000326546">
    <property type="component" value="Chromosome"/>
</dbReference>